<keyword evidence="2" id="KW-0813">Transport</keyword>
<dbReference type="Pfam" id="PF07885">
    <property type="entry name" value="Ion_trans_2"/>
    <property type="match status" value="1"/>
</dbReference>
<keyword evidence="11" id="KW-1185">Reference proteome</keyword>
<feature type="transmembrane region" description="Helical" evidence="8">
    <location>
        <begin position="251"/>
        <end position="275"/>
    </location>
</feature>
<dbReference type="InterPro" id="IPR013099">
    <property type="entry name" value="K_chnl_dom"/>
</dbReference>
<keyword evidence="3 8" id="KW-0812">Transmembrane</keyword>
<protein>
    <recommendedName>
        <fullName evidence="9">Potassium channel domain-containing protein</fullName>
    </recommendedName>
</protein>
<dbReference type="GO" id="GO:0005886">
    <property type="term" value="C:plasma membrane"/>
    <property type="evidence" value="ECO:0007669"/>
    <property type="project" value="TreeGrafter"/>
</dbReference>
<dbReference type="SUPFAM" id="SSF81324">
    <property type="entry name" value="Voltage-gated potassium channels"/>
    <property type="match status" value="1"/>
</dbReference>
<evidence type="ECO:0000256" key="1">
    <source>
        <dbReference type="ARBA" id="ARBA00004141"/>
    </source>
</evidence>
<keyword evidence="5" id="KW-0406">Ion transport</keyword>
<dbReference type="InterPro" id="IPR003280">
    <property type="entry name" value="2pore_dom_K_chnl"/>
</dbReference>
<dbReference type="GO" id="GO:0030322">
    <property type="term" value="P:stabilization of membrane potential"/>
    <property type="evidence" value="ECO:0007669"/>
    <property type="project" value="TreeGrafter"/>
</dbReference>
<feature type="transmembrane region" description="Helical" evidence="8">
    <location>
        <begin position="193"/>
        <end position="212"/>
    </location>
</feature>
<dbReference type="PANTHER" id="PTHR11003:SF345">
    <property type="entry name" value="TWIK FAMILY OF POTASSIUM CHANNELS PROTEIN 18"/>
    <property type="match status" value="1"/>
</dbReference>
<dbReference type="STRING" id="1890683.A0A427YKI4"/>
<evidence type="ECO:0000256" key="8">
    <source>
        <dbReference type="SAM" id="Phobius"/>
    </source>
</evidence>
<feature type="transmembrane region" description="Helical" evidence="8">
    <location>
        <begin position="149"/>
        <end position="172"/>
    </location>
</feature>
<feature type="transmembrane region" description="Helical" evidence="8">
    <location>
        <begin position="75"/>
        <end position="96"/>
    </location>
</feature>
<evidence type="ECO:0000256" key="4">
    <source>
        <dbReference type="ARBA" id="ARBA00022989"/>
    </source>
</evidence>
<keyword evidence="6 8" id="KW-0472">Membrane</keyword>
<dbReference type="GO" id="GO:0015271">
    <property type="term" value="F:outward rectifier potassium channel activity"/>
    <property type="evidence" value="ECO:0007669"/>
    <property type="project" value="TreeGrafter"/>
</dbReference>
<evidence type="ECO:0000256" key="6">
    <source>
        <dbReference type="ARBA" id="ARBA00023136"/>
    </source>
</evidence>
<evidence type="ECO:0000256" key="5">
    <source>
        <dbReference type="ARBA" id="ARBA00023065"/>
    </source>
</evidence>
<dbReference type="EMBL" id="RSCD01000007">
    <property type="protein sequence ID" value="RSH91590.1"/>
    <property type="molecule type" value="Genomic_DNA"/>
</dbReference>
<gene>
    <name evidence="10" type="ORF">EHS25_008959</name>
</gene>
<keyword evidence="7" id="KW-0407">Ion channel</keyword>
<feature type="transmembrane region" description="Helical" evidence="8">
    <location>
        <begin position="117"/>
        <end position="137"/>
    </location>
</feature>
<name>A0A427YKI4_9TREE</name>
<evidence type="ECO:0000256" key="3">
    <source>
        <dbReference type="ARBA" id="ARBA00022692"/>
    </source>
</evidence>
<feature type="domain" description="Potassium channel" evidence="9">
    <location>
        <begin position="201"/>
        <end position="259"/>
    </location>
</feature>
<sequence>MKSPKQWVHYTGLAASKLLKGFWGWLTHGRLRTLRIFAKYCPLIAAVLAPLSTLLDIPALTEPWFSRNGVPVRDFRASLVLSAVGLVLNILANALLVIRFSSSKEKRWRRATSWSTLCWLGALIVEIINIALFGPHVHRTPDYEPTEGFWCAVVSLMDAGVICIALVLHYAFDFSFGTIDDDDETELRLQGRKFILSVTFFLLVIGFQAFAYSRLEGWLYSDSIYFSIQWRVPALTIGYGDLVPTNTWGKILVFPFFILTISQLANEVIIIFGFIKDRADQRRNQWRKRYEAAMYAEANTARPKASILQEMALIQEINKREEIE</sequence>
<dbReference type="Proteomes" id="UP000279259">
    <property type="component" value="Unassembled WGS sequence"/>
</dbReference>
<dbReference type="AlphaFoldDB" id="A0A427YKI4"/>
<dbReference type="OrthoDB" id="297496at2759"/>
<reference evidence="10 11" key="1">
    <citation type="submission" date="2018-11" db="EMBL/GenBank/DDBJ databases">
        <title>Genome sequence of Saitozyma podzolica DSM 27192.</title>
        <authorList>
            <person name="Aliyu H."/>
            <person name="Gorte O."/>
            <person name="Ochsenreither K."/>
        </authorList>
    </citation>
    <scope>NUCLEOTIDE SEQUENCE [LARGE SCALE GENOMIC DNA]</scope>
    <source>
        <strain evidence="10 11">DSM 27192</strain>
    </source>
</reference>
<evidence type="ECO:0000256" key="7">
    <source>
        <dbReference type="ARBA" id="ARBA00023303"/>
    </source>
</evidence>
<feature type="transmembrane region" description="Helical" evidence="8">
    <location>
        <begin position="36"/>
        <end position="55"/>
    </location>
</feature>
<dbReference type="PANTHER" id="PTHR11003">
    <property type="entry name" value="POTASSIUM CHANNEL, SUBFAMILY K"/>
    <property type="match status" value="1"/>
</dbReference>
<evidence type="ECO:0000313" key="11">
    <source>
        <dbReference type="Proteomes" id="UP000279259"/>
    </source>
</evidence>
<comment type="subcellular location">
    <subcellularLocation>
        <location evidence="1">Membrane</location>
        <topology evidence="1">Multi-pass membrane protein</topology>
    </subcellularLocation>
</comment>
<comment type="caution">
    <text evidence="10">The sequence shown here is derived from an EMBL/GenBank/DDBJ whole genome shotgun (WGS) entry which is preliminary data.</text>
</comment>
<evidence type="ECO:0000259" key="9">
    <source>
        <dbReference type="Pfam" id="PF07885"/>
    </source>
</evidence>
<evidence type="ECO:0000313" key="10">
    <source>
        <dbReference type="EMBL" id="RSH91590.1"/>
    </source>
</evidence>
<proteinExistence type="predicted"/>
<evidence type="ECO:0000256" key="2">
    <source>
        <dbReference type="ARBA" id="ARBA00022448"/>
    </source>
</evidence>
<keyword evidence="4 8" id="KW-1133">Transmembrane helix</keyword>
<organism evidence="10 11">
    <name type="scientific">Saitozyma podzolica</name>
    <dbReference type="NCBI Taxonomy" id="1890683"/>
    <lineage>
        <taxon>Eukaryota</taxon>
        <taxon>Fungi</taxon>
        <taxon>Dikarya</taxon>
        <taxon>Basidiomycota</taxon>
        <taxon>Agaricomycotina</taxon>
        <taxon>Tremellomycetes</taxon>
        <taxon>Tremellales</taxon>
        <taxon>Trimorphomycetaceae</taxon>
        <taxon>Saitozyma</taxon>
    </lineage>
</organism>
<accession>A0A427YKI4</accession>
<dbReference type="GO" id="GO:0022841">
    <property type="term" value="F:potassium ion leak channel activity"/>
    <property type="evidence" value="ECO:0007669"/>
    <property type="project" value="TreeGrafter"/>
</dbReference>
<dbReference type="Gene3D" id="1.10.287.70">
    <property type="match status" value="1"/>
</dbReference>